<accession>A0A0H5Q1W6</accession>
<reference evidence="1" key="1">
    <citation type="submission" date="2015-06" db="EMBL/GenBank/DDBJ databases">
        <authorList>
            <person name="Joergensen T."/>
        </authorList>
    </citation>
    <scope>NUCLEOTIDE SEQUENCE</scope>
    <source>
        <strain evidence="1">RGFK0798</strain>
    </source>
</reference>
<dbReference type="EMBL" id="LN853406">
    <property type="protein sequence ID" value="CRY95863.1"/>
    <property type="molecule type" value="Genomic_DNA"/>
</dbReference>
<organism evidence="1">
    <name type="scientific">uncultured prokaryote</name>
    <dbReference type="NCBI Taxonomy" id="198431"/>
    <lineage>
        <taxon>unclassified sequences</taxon>
        <taxon>environmental samples</taxon>
    </lineage>
</organism>
<evidence type="ECO:0000313" key="1">
    <source>
        <dbReference type="EMBL" id="CRY95863.1"/>
    </source>
</evidence>
<dbReference type="AlphaFoldDB" id="A0A0H5Q1W6"/>
<proteinExistence type="predicted"/>
<evidence type="ECO:0008006" key="2">
    <source>
        <dbReference type="Google" id="ProtNLM"/>
    </source>
</evidence>
<reference evidence="1" key="2">
    <citation type="submission" date="2015-07" db="EMBL/GenBank/DDBJ databases">
        <title>Plasmids, circular viruses and viroids from rat gut.</title>
        <authorList>
            <person name="Jorgensen T.J."/>
            <person name="Hansen M.A."/>
            <person name="Xu Z."/>
            <person name="Tabak M.A."/>
            <person name="Sorensen S.J."/>
            <person name="Hansen L.H."/>
        </authorList>
    </citation>
    <scope>NUCLEOTIDE SEQUENCE</scope>
    <source>
        <strain evidence="1">RGFK0798</strain>
    </source>
</reference>
<protein>
    <recommendedName>
        <fullName evidence="2">Toprim domain-containing protein</fullName>
    </recommendedName>
</protein>
<name>A0A0H5Q1W6_9ZZZZ</name>
<sequence>MCLYNRARASSFHIVAIAEGIIDALHIGRCGMAFFGFEPSKAQVRLLQQDGAKLVLYIPDQKKHYTADGVCDLDPPKIADTHIEQWRRQHLFEWGCYRIDVPRADAGECTTAEIWDAVVKQLAYKYKVDDCVLEVLFKQLERI</sequence>